<keyword evidence="1" id="KW-0808">Transferase</keyword>
<proteinExistence type="predicted"/>
<dbReference type="GO" id="GO:0016301">
    <property type="term" value="F:kinase activity"/>
    <property type="evidence" value="ECO:0007669"/>
    <property type="project" value="UniProtKB-KW"/>
</dbReference>
<dbReference type="InterPro" id="IPR020568">
    <property type="entry name" value="Ribosomal_Su5_D2-typ_SF"/>
</dbReference>
<evidence type="ECO:0000313" key="1">
    <source>
        <dbReference type="EMBL" id="STX52493.1"/>
    </source>
</evidence>
<keyword evidence="2" id="KW-1185">Reference proteome</keyword>
<dbReference type="Gene3D" id="3.30.70.890">
    <property type="entry name" value="GHMP kinase, C-terminal domain"/>
    <property type="match status" value="1"/>
</dbReference>
<sequence>MKWQIPAKTFLVGEYAALIDAPAILLTTEPNFELTIKESVSSLIHSNSPAGRFWCEQGRSLNQLDWVDPYHGRGGLGASSAQFIGAYLADCYLKDELPKGENLLKAYYQYAWHGQGVKPSGYDVIAQSQHGCVYIDNSNKTISCFDWIFKDIAFILLHTGNKLATHAHLESAALLPGFENLKPIVKQAGNAFKEGDSEKLINAIDAYQRALTELNLVAPTTLELLKQFKTNNNFLAAKGCGALGMDILLLIVSSHKLKNIVDNLRKEKWLVLATSQDLFQGKKLLELHQIKTSNNYYPA</sequence>
<organism evidence="1 2">
    <name type="scientific">Legionella busanensis</name>
    <dbReference type="NCBI Taxonomy" id="190655"/>
    <lineage>
        <taxon>Bacteria</taxon>
        <taxon>Pseudomonadati</taxon>
        <taxon>Pseudomonadota</taxon>
        <taxon>Gammaproteobacteria</taxon>
        <taxon>Legionellales</taxon>
        <taxon>Legionellaceae</taxon>
        <taxon>Legionella</taxon>
    </lineage>
</organism>
<evidence type="ECO:0000313" key="2">
    <source>
        <dbReference type="Proteomes" id="UP000254794"/>
    </source>
</evidence>
<dbReference type="SUPFAM" id="SSF54211">
    <property type="entry name" value="Ribosomal protein S5 domain 2-like"/>
    <property type="match status" value="1"/>
</dbReference>
<gene>
    <name evidence="1" type="ORF">NCTC13316_02609</name>
</gene>
<dbReference type="AlphaFoldDB" id="A0A378JQF7"/>
<dbReference type="EMBL" id="UGOD01000001">
    <property type="protein sequence ID" value="STX52493.1"/>
    <property type="molecule type" value="Genomic_DNA"/>
</dbReference>
<keyword evidence="1" id="KW-0418">Kinase</keyword>
<dbReference type="InterPro" id="IPR036554">
    <property type="entry name" value="GHMP_kinase_C_sf"/>
</dbReference>
<name>A0A378JQF7_9GAMM</name>
<dbReference type="SUPFAM" id="SSF55060">
    <property type="entry name" value="GHMP Kinase, C-terminal domain"/>
    <property type="match status" value="1"/>
</dbReference>
<protein>
    <submittedName>
        <fullName evidence="1">Mevalonate kinase</fullName>
    </submittedName>
</protein>
<dbReference type="RefSeq" id="WP_115332047.1">
    <property type="nucleotide sequence ID" value="NZ_CAAAHP010000006.1"/>
</dbReference>
<reference evidence="1 2" key="1">
    <citation type="submission" date="2018-06" db="EMBL/GenBank/DDBJ databases">
        <authorList>
            <consortium name="Pathogen Informatics"/>
            <person name="Doyle S."/>
        </authorList>
    </citation>
    <scope>NUCLEOTIDE SEQUENCE [LARGE SCALE GENOMIC DNA]</scope>
    <source>
        <strain evidence="1 2">NCTC13316</strain>
    </source>
</reference>
<dbReference type="Proteomes" id="UP000254794">
    <property type="component" value="Unassembled WGS sequence"/>
</dbReference>
<dbReference type="OrthoDB" id="5652956at2"/>
<accession>A0A378JQF7</accession>